<keyword evidence="1" id="KW-0547">Nucleotide-binding</keyword>
<dbReference type="SMART" id="SM00382">
    <property type="entry name" value="AAA"/>
    <property type="match status" value="1"/>
</dbReference>
<dbReference type="Proteomes" id="UP000297597">
    <property type="component" value="Unassembled WGS sequence"/>
</dbReference>
<keyword evidence="3" id="KW-0067">ATP-binding</keyword>
<keyword evidence="9" id="KW-1185">Reference proteome</keyword>
<dbReference type="CDD" id="cd00009">
    <property type="entry name" value="AAA"/>
    <property type="match status" value="1"/>
</dbReference>
<dbReference type="AlphaFoldDB" id="A0A4Y7RKW6"/>
<dbReference type="InterPro" id="IPR009057">
    <property type="entry name" value="Homeodomain-like_sf"/>
</dbReference>
<sequence>MQQVLGHKIIAHSNTFMRTIDLATRVAQTDSTVLILGESGVGKEVIAHLIYQLNKRREKGAFIKINCGAIPEDLLESELFGYDTGAFTGAKKEGKKGMFELAQQGVIFLDEIAELPLRLQVKLLRVLQEKEFFRLGAVKPVNADVQIIAATNKDLLEAVKAKSFREDLYYRLNVVPIVVPPLRERWEDIVPLILLYLNEFNEKYKQSKFFSSECLKVMLSYSWPGNVRQLANLIERLVVTCEEQMIRVQDLPGEIKTPVSISDRFHINESLSLPEALSRLEREMVEWTMRRYRSTYKAAKALGVSQSTVARCVKKYGLFKGNTG</sequence>
<organism evidence="8 9">
    <name type="scientific">Pelotomaculum propionicicum</name>
    <dbReference type="NCBI Taxonomy" id="258475"/>
    <lineage>
        <taxon>Bacteria</taxon>
        <taxon>Bacillati</taxon>
        <taxon>Bacillota</taxon>
        <taxon>Clostridia</taxon>
        <taxon>Eubacteriales</taxon>
        <taxon>Desulfotomaculaceae</taxon>
        <taxon>Pelotomaculum</taxon>
    </lineage>
</organism>
<dbReference type="GO" id="GO:0018675">
    <property type="term" value="F:(S)-limonene 6-monooxygenase activity"/>
    <property type="evidence" value="ECO:0007669"/>
    <property type="project" value="UniProtKB-EC"/>
</dbReference>
<dbReference type="PROSITE" id="PS00688">
    <property type="entry name" value="SIGMA54_INTERACT_3"/>
    <property type="match status" value="1"/>
</dbReference>
<dbReference type="Gene3D" id="1.10.8.60">
    <property type="match status" value="1"/>
</dbReference>
<evidence type="ECO:0000313" key="8">
    <source>
        <dbReference type="EMBL" id="TEB08957.1"/>
    </source>
</evidence>
<evidence type="ECO:0000256" key="4">
    <source>
        <dbReference type="ARBA" id="ARBA00023015"/>
    </source>
</evidence>
<dbReference type="Pfam" id="PF18024">
    <property type="entry name" value="HTH_50"/>
    <property type="match status" value="1"/>
</dbReference>
<dbReference type="InterPro" id="IPR003593">
    <property type="entry name" value="AAA+_ATPase"/>
</dbReference>
<gene>
    <name evidence="8" type="ORF">Pmgp_03502</name>
</gene>
<dbReference type="InterPro" id="IPR058031">
    <property type="entry name" value="AAA_lid_NorR"/>
</dbReference>
<name>A0A4Y7RKW6_9FIRM</name>
<dbReference type="PANTHER" id="PTHR32071:SF57">
    <property type="entry name" value="C4-DICARBOXYLATE TRANSPORT TRANSCRIPTIONAL REGULATORY PROTEIN DCTD"/>
    <property type="match status" value="1"/>
</dbReference>
<dbReference type="GO" id="GO:0006355">
    <property type="term" value="P:regulation of DNA-templated transcription"/>
    <property type="evidence" value="ECO:0007669"/>
    <property type="project" value="InterPro"/>
</dbReference>
<dbReference type="EMBL" id="QFFZ01000067">
    <property type="protein sequence ID" value="TEB08957.1"/>
    <property type="molecule type" value="Genomic_DNA"/>
</dbReference>
<dbReference type="InterPro" id="IPR027417">
    <property type="entry name" value="P-loop_NTPase"/>
</dbReference>
<dbReference type="InterPro" id="IPR025662">
    <property type="entry name" value="Sigma_54_int_dom_ATP-bd_1"/>
</dbReference>
<evidence type="ECO:0000256" key="2">
    <source>
        <dbReference type="ARBA" id="ARBA00022797"/>
    </source>
</evidence>
<dbReference type="RefSeq" id="WP_192903005.1">
    <property type="nucleotide sequence ID" value="NZ_QFFZ01000067.1"/>
</dbReference>
<dbReference type="SUPFAM" id="SSF52540">
    <property type="entry name" value="P-loop containing nucleoside triphosphate hydrolases"/>
    <property type="match status" value="1"/>
</dbReference>
<evidence type="ECO:0000313" key="9">
    <source>
        <dbReference type="Proteomes" id="UP000297597"/>
    </source>
</evidence>
<dbReference type="PROSITE" id="PS00675">
    <property type="entry name" value="SIGMA54_INTERACT_1"/>
    <property type="match status" value="1"/>
</dbReference>
<dbReference type="PANTHER" id="PTHR32071">
    <property type="entry name" value="TRANSCRIPTIONAL REGULATORY PROTEIN"/>
    <property type="match status" value="1"/>
</dbReference>
<evidence type="ECO:0000259" key="7">
    <source>
        <dbReference type="PROSITE" id="PS50045"/>
    </source>
</evidence>
<dbReference type="Pfam" id="PF00158">
    <property type="entry name" value="Sigma54_activat"/>
    <property type="match status" value="1"/>
</dbReference>
<keyword evidence="5" id="KW-0804">Transcription</keyword>
<evidence type="ECO:0000256" key="3">
    <source>
        <dbReference type="ARBA" id="ARBA00022840"/>
    </source>
</evidence>
<evidence type="ECO:0000256" key="6">
    <source>
        <dbReference type="ARBA" id="ARBA00029500"/>
    </source>
</evidence>
<dbReference type="GO" id="GO:0005524">
    <property type="term" value="F:ATP binding"/>
    <property type="evidence" value="ECO:0007669"/>
    <property type="project" value="UniProtKB-KW"/>
</dbReference>
<dbReference type="InterPro" id="IPR030828">
    <property type="entry name" value="HTH_TyrR"/>
</dbReference>
<evidence type="ECO:0000256" key="1">
    <source>
        <dbReference type="ARBA" id="ARBA00022741"/>
    </source>
</evidence>
<comment type="caution">
    <text evidence="8">The sequence shown here is derived from an EMBL/GenBank/DDBJ whole genome shotgun (WGS) entry which is preliminary data.</text>
</comment>
<dbReference type="SUPFAM" id="SSF46689">
    <property type="entry name" value="Homeodomain-like"/>
    <property type="match status" value="1"/>
</dbReference>
<keyword evidence="8" id="KW-0560">Oxidoreductase</keyword>
<dbReference type="FunFam" id="3.40.50.300:FF:000006">
    <property type="entry name" value="DNA-binding transcriptional regulator NtrC"/>
    <property type="match status" value="1"/>
</dbReference>
<feature type="domain" description="Sigma-54 factor interaction" evidence="7">
    <location>
        <begin position="9"/>
        <end position="239"/>
    </location>
</feature>
<evidence type="ECO:0000256" key="5">
    <source>
        <dbReference type="ARBA" id="ARBA00023163"/>
    </source>
</evidence>
<dbReference type="InterPro" id="IPR025944">
    <property type="entry name" value="Sigma_54_int_dom_CS"/>
</dbReference>
<dbReference type="Pfam" id="PF25601">
    <property type="entry name" value="AAA_lid_14"/>
    <property type="match status" value="1"/>
</dbReference>
<reference evidence="8 9" key="1">
    <citation type="journal article" date="2018" name="Environ. Microbiol.">
        <title>Novel energy conservation strategies and behaviour of Pelotomaculum schinkii driving syntrophic propionate catabolism.</title>
        <authorList>
            <person name="Hidalgo-Ahumada C.A.P."/>
            <person name="Nobu M.K."/>
            <person name="Narihiro T."/>
            <person name="Tamaki H."/>
            <person name="Liu W.T."/>
            <person name="Kamagata Y."/>
            <person name="Stams A.J.M."/>
            <person name="Imachi H."/>
            <person name="Sousa D.Z."/>
        </authorList>
    </citation>
    <scope>NUCLEOTIDE SEQUENCE [LARGE SCALE GENOMIC DNA]</scope>
    <source>
        <strain evidence="8 9">MGP</strain>
    </source>
</reference>
<protein>
    <recommendedName>
        <fullName evidence="6">HTH-type transcriptional regulatory protein TyrR</fullName>
    </recommendedName>
</protein>
<dbReference type="GO" id="GO:0003677">
    <property type="term" value="F:DNA binding"/>
    <property type="evidence" value="ECO:0007669"/>
    <property type="project" value="UniProtKB-KW"/>
</dbReference>
<dbReference type="PROSITE" id="PS50045">
    <property type="entry name" value="SIGMA54_INTERACT_4"/>
    <property type="match status" value="1"/>
</dbReference>
<dbReference type="Gene3D" id="1.10.10.60">
    <property type="entry name" value="Homeodomain-like"/>
    <property type="match status" value="1"/>
</dbReference>
<dbReference type="Gene3D" id="3.40.50.300">
    <property type="entry name" value="P-loop containing nucleotide triphosphate hydrolases"/>
    <property type="match status" value="1"/>
</dbReference>
<keyword evidence="2" id="KW-0058">Aromatic hydrocarbons catabolism</keyword>
<proteinExistence type="predicted"/>
<keyword evidence="4" id="KW-0805">Transcription regulation</keyword>
<dbReference type="InterPro" id="IPR002078">
    <property type="entry name" value="Sigma_54_int"/>
</dbReference>
<accession>A0A4Y7RKW6</accession>